<dbReference type="PROSITE" id="PS51664">
    <property type="entry name" value="YCAO"/>
    <property type="match status" value="1"/>
</dbReference>
<name>K2KLX2_9GAMM</name>
<dbReference type="RefSeq" id="WP_008487055.1">
    <property type="nucleotide sequence ID" value="NZ_AMRG01000001.1"/>
</dbReference>
<evidence type="ECO:0000313" key="2">
    <source>
        <dbReference type="EMBL" id="EKE87552.1"/>
    </source>
</evidence>
<dbReference type="Gene3D" id="3.30.40.250">
    <property type="match status" value="1"/>
</dbReference>
<dbReference type="Gene3D" id="3.30.1330.230">
    <property type="match status" value="1"/>
</dbReference>
<dbReference type="Pfam" id="PF02624">
    <property type="entry name" value="YcaO"/>
    <property type="match status" value="1"/>
</dbReference>
<dbReference type="EMBL" id="AMRG01000001">
    <property type="protein sequence ID" value="EKE87552.1"/>
    <property type="molecule type" value="Genomic_DNA"/>
</dbReference>
<dbReference type="InterPro" id="IPR022291">
    <property type="entry name" value="Bacteriocin_synth_cyclodeHase"/>
</dbReference>
<dbReference type="NCBIfam" id="TIGR03604">
    <property type="entry name" value="TOMM_cyclo_SagD"/>
    <property type="match status" value="1"/>
</dbReference>
<sequence>MSQSPGLLIAHDGSPIVEHIHAAFAKHHRVQRLAAYQSPDAHSDQVLLVVASLRQHAWLTELQRLAKQRQQALLLVGLAPGEMWLGPYVANGGAGCINCMRRWAHNNHHQPYHWSRLAEPAPDQIRTQLPGALSPASLNIIEQLLHYHFARLEHDHLAAYARRVIRFDVLRNRTSEHRFISDPGCPICACLPDDSAAAAKLDLQPCLKDRASDTRVANSQLSLARLKRDFYDRHLGLIRHVYQSLTSNLMPMYSAELPIMHTREVESGYGRSETQQSAEMVAILEGLERYAGHAPRAHRTVVRSSYRQLQLPAIDPQQLLLHDQQQQHEAGYGLPAYSEDLEFSWVWAHSFAQDQALLVPEQSVYYYLLNTPSQPVNRFVYETSNGCALGGAKEEAIFCGLLELIERDAYMTTWYGRFTPPEIDLDSIDDERIQLLLARARGQGFRLHAFDIRVGIDVPVVWCMIVDDAEHAPVKSYCAAGAHLRPEQAIYSGLIEVTTSMGVYQQSMPPLKEKAQRLFADPSQVQDMHDHVLLYSLPETFSRLAFLFSEQPKQRLSDLYGDAYAQHSQRDMTVDLRQLIKQVMAYADDVLVVDLTFPELAAHQLHCVKVIAPGLLPVTFGHQYRRIALNRINRFARSVGVTEFNDVGDLNPYPHNFP</sequence>
<dbReference type="eggNOG" id="COG1944">
    <property type="taxonomic scope" value="Bacteria"/>
</dbReference>
<dbReference type="NCBIfam" id="TIGR03882">
    <property type="entry name" value="cyclo_dehyd_2"/>
    <property type="match status" value="1"/>
</dbReference>
<proteinExistence type="predicted"/>
<dbReference type="InterPro" id="IPR003776">
    <property type="entry name" value="YcaO-like_dom"/>
</dbReference>
<gene>
    <name evidence="2" type="ORF">A10D4_00620</name>
</gene>
<comment type="caution">
    <text evidence="2">The sequence shown here is derived from an EMBL/GenBank/DDBJ whole genome shotgun (WGS) entry which is preliminary data.</text>
</comment>
<accession>K2KLX2</accession>
<dbReference type="Gene3D" id="3.30.160.660">
    <property type="match status" value="1"/>
</dbReference>
<organism evidence="2 3">
    <name type="scientific">Idiomarina xiamenensis 10-D-4</name>
    <dbReference type="NCBI Taxonomy" id="740709"/>
    <lineage>
        <taxon>Bacteria</taxon>
        <taxon>Pseudomonadati</taxon>
        <taxon>Pseudomonadota</taxon>
        <taxon>Gammaproteobacteria</taxon>
        <taxon>Alteromonadales</taxon>
        <taxon>Idiomarinaceae</taxon>
        <taxon>Idiomarina</taxon>
    </lineage>
</organism>
<keyword evidence="3" id="KW-1185">Reference proteome</keyword>
<evidence type="ECO:0000313" key="3">
    <source>
        <dbReference type="Proteomes" id="UP000014115"/>
    </source>
</evidence>
<dbReference type="Gene3D" id="3.40.50.720">
    <property type="entry name" value="NAD(P)-binding Rossmann-like Domain"/>
    <property type="match status" value="1"/>
</dbReference>
<dbReference type="PANTHER" id="PTHR37809:SF1">
    <property type="entry name" value="RIBOSOMAL PROTEIN S12 METHYLTHIOTRANSFERASE ACCESSORY FACTOR YCAO"/>
    <property type="match status" value="1"/>
</dbReference>
<dbReference type="Proteomes" id="UP000014115">
    <property type="component" value="Unassembled WGS sequence"/>
</dbReference>
<reference evidence="2 3" key="1">
    <citation type="journal article" date="2012" name="J. Bacteriol.">
        <title>Genome Sequence of Idiomarina xiamenensis Type Strain 10-D-4.</title>
        <authorList>
            <person name="Lai Q."/>
            <person name="Wang L."/>
            <person name="Wang W."/>
            <person name="Shao Z."/>
        </authorList>
    </citation>
    <scope>NUCLEOTIDE SEQUENCE [LARGE SCALE GENOMIC DNA]</scope>
    <source>
        <strain evidence="2 3">10-D-4</strain>
    </source>
</reference>
<dbReference type="AlphaFoldDB" id="K2KLX2"/>
<dbReference type="InterPro" id="IPR027624">
    <property type="entry name" value="TOMM_cyclo_SagD"/>
</dbReference>
<dbReference type="STRING" id="740709.A10D4_00620"/>
<protein>
    <recommendedName>
        <fullName evidence="1">YcaO domain-containing protein</fullName>
    </recommendedName>
</protein>
<dbReference type="OrthoDB" id="109999at2"/>
<feature type="domain" description="YcaO" evidence="1">
    <location>
        <begin position="268"/>
        <end position="658"/>
    </location>
</feature>
<dbReference type="PANTHER" id="PTHR37809">
    <property type="entry name" value="RIBOSOMAL PROTEIN S12 METHYLTHIOTRANSFERASE ACCESSORY FACTOR YCAO"/>
    <property type="match status" value="1"/>
</dbReference>
<dbReference type="PATRIC" id="fig|740709.3.peg.124"/>
<evidence type="ECO:0000259" key="1">
    <source>
        <dbReference type="PROSITE" id="PS51664"/>
    </source>
</evidence>